<dbReference type="AlphaFoldDB" id="A0A345BWW6"/>
<dbReference type="GO" id="GO:0072344">
    <property type="term" value="P:rescue of stalled ribosome"/>
    <property type="evidence" value="ECO:0007669"/>
    <property type="project" value="UniProtKB-UniRule"/>
</dbReference>
<dbReference type="Proteomes" id="UP000252100">
    <property type="component" value="Chromosome"/>
</dbReference>
<evidence type="ECO:0000256" key="2">
    <source>
        <dbReference type="ARBA" id="ARBA00022730"/>
    </source>
</evidence>
<dbReference type="HAMAP" id="MF_00844_B">
    <property type="entry name" value="RqcH_B"/>
    <property type="match status" value="1"/>
</dbReference>
<dbReference type="PANTHER" id="PTHR15239">
    <property type="entry name" value="NUCLEAR EXPORT MEDIATOR FACTOR NEMF"/>
    <property type="match status" value="1"/>
</dbReference>
<dbReference type="Pfam" id="PF05670">
    <property type="entry name" value="NFACT-R_1"/>
    <property type="match status" value="1"/>
</dbReference>
<dbReference type="Gene3D" id="2.30.310.10">
    <property type="entry name" value="ibrinogen binding protein from staphylococcus aureus domain"/>
    <property type="match status" value="1"/>
</dbReference>
<dbReference type="Gene3D" id="3.40.970.40">
    <property type="entry name" value="fibrinogen binding protein from staphylococcus aureus domain like"/>
    <property type="match status" value="1"/>
</dbReference>
<dbReference type="GO" id="GO:1990112">
    <property type="term" value="C:RQC complex"/>
    <property type="evidence" value="ECO:0007669"/>
    <property type="project" value="TreeGrafter"/>
</dbReference>
<feature type="coiled-coil region" evidence="5">
    <location>
        <begin position="294"/>
        <end position="328"/>
    </location>
</feature>
<evidence type="ECO:0000256" key="3">
    <source>
        <dbReference type="ARBA" id="ARBA00022884"/>
    </source>
</evidence>
<dbReference type="GO" id="GO:0043023">
    <property type="term" value="F:ribosomal large subunit binding"/>
    <property type="evidence" value="ECO:0007669"/>
    <property type="project" value="UniProtKB-UniRule"/>
</dbReference>
<evidence type="ECO:0000313" key="7">
    <source>
        <dbReference type="EMBL" id="AXF55447.1"/>
    </source>
</evidence>
<keyword evidence="2 5" id="KW-0699">rRNA-binding</keyword>
<comment type="function">
    <text evidence="5">Key component of the ribosome quality control system (RQC), a ribosome-associated complex that mediates the extraction of incompletely synthesized nascent chains from stalled ribosomes and their subsequent degradation. RqcH recruits Ala-charged tRNA, and with RqcP directs the elongation of stalled nascent chains on 50S ribosomal subunits, leading to non-templated C-terminal alanine extensions (Ala tail). The Ala tail promotes nascent chain degradation. May add between 1 and at least 8 Ala residues. Binds to stalled 50S ribosomal subunits.</text>
</comment>
<dbReference type="GO" id="GO:0019843">
    <property type="term" value="F:rRNA binding"/>
    <property type="evidence" value="ECO:0007669"/>
    <property type="project" value="UniProtKB-UniRule"/>
</dbReference>
<evidence type="ECO:0000256" key="4">
    <source>
        <dbReference type="ARBA" id="ARBA00022917"/>
    </source>
</evidence>
<dbReference type="InterPro" id="IPR051608">
    <property type="entry name" value="RQC_Subunit_NEMF"/>
</dbReference>
<protein>
    <recommendedName>
        <fullName evidence="5">Rqc2 homolog RqcH</fullName>
        <shortName evidence="5">RqcH</shortName>
    </recommendedName>
</protein>
<sequence length="567" mass="65021">MSFDGFVLRAVLHEWQETLEGARITKIKQPTATDLTMTVRKSGQNHTILFSIHPSFARLHFSLAAESGPAEPPLFCRMLRKNLEGGFIRGIEQDGLERIATLHIEGTDEIGDRENKRLVMELMGKHSNLLLIDNEDKIVECMKHVPASINRYRTLLPGRVYETPPDQQKKNPLEADGDTVLRALDFNQGKLDRQLVQQFTGMSPLFAKEIVHRAGIGEKQRLADSFIEMMRAMKDLHLQPTTVYGGPKEFFHVIDLTHKNEEKETYSSANEMIVSFFEGKAERDRVKQQAFDLERFIRNQRNRNEKKLDKLKETAEQAEKDLENQKLGELLTAHMHTIRPGDSVAEVTDYYDEQAPTIEIELDPEKSPADNAQSYFQRYNKAKNAGKAVEKQRRSALREIDYFDSLLQQLDSIEAKDIADIREELEEEGYLKTRQTKKRKKKQQKPTLDRYESSEGIEMLVGKNNKQNEYLTGRLARRSDTWLHTKNIPGSHVVIRAETFSDETLEEAAGIAAYYSKARESGSVPVDYTLIRHVKKPNGAKPGFVTYDEQKTVFVTPDAQTVRKLRK</sequence>
<comment type="subunit">
    <text evidence="5">Associates with stalled 50S ribosomal subunits. Binds to RqcP.</text>
</comment>
<dbReference type="EMBL" id="CP031092">
    <property type="protein sequence ID" value="AXF55447.1"/>
    <property type="molecule type" value="Genomic_DNA"/>
</dbReference>
<gene>
    <name evidence="5" type="primary">rqcH</name>
    <name evidence="7" type="ORF">DT065_05030</name>
</gene>
<comment type="similarity">
    <text evidence="5">Belongs to the NEMF family.</text>
</comment>
<proteinExistence type="inferred from homology"/>
<dbReference type="OrthoDB" id="9766163at2"/>
<dbReference type="RefSeq" id="WP_114371441.1">
    <property type="nucleotide sequence ID" value="NZ_CP031092.1"/>
</dbReference>
<dbReference type="InterPro" id="IPR043682">
    <property type="entry name" value="RqcH_bacterial"/>
</dbReference>
<organism evidence="7 8">
    <name type="scientific">Salicibibacter kimchii</name>
    <dbReference type="NCBI Taxonomy" id="2099786"/>
    <lineage>
        <taxon>Bacteria</taxon>
        <taxon>Bacillati</taxon>
        <taxon>Bacillota</taxon>
        <taxon>Bacilli</taxon>
        <taxon>Bacillales</taxon>
        <taxon>Bacillaceae</taxon>
        <taxon>Salicibibacter</taxon>
    </lineage>
</organism>
<keyword evidence="8" id="KW-1185">Reference proteome</keyword>
<dbReference type="Gene3D" id="1.10.8.50">
    <property type="match status" value="1"/>
</dbReference>
<dbReference type="PANTHER" id="PTHR15239:SF6">
    <property type="entry name" value="RIBOSOME QUALITY CONTROL COMPLEX SUBUNIT NEMF"/>
    <property type="match status" value="1"/>
</dbReference>
<keyword evidence="4 5" id="KW-0648">Protein biosynthesis</keyword>
<feature type="domain" description="NFACT RNA-binding" evidence="6">
    <location>
        <begin position="451"/>
        <end position="539"/>
    </location>
</feature>
<keyword evidence="3 5" id="KW-0694">RNA-binding</keyword>
<accession>A0A345BWW6</accession>
<dbReference type="FunFam" id="2.30.310.10:FF:000004">
    <property type="entry name" value="Fibronectin-binding protein A"/>
    <property type="match status" value="1"/>
</dbReference>
<keyword evidence="5" id="KW-0175">Coiled coil</keyword>
<keyword evidence="1 5" id="KW-0820">tRNA-binding</keyword>
<name>A0A345BWW6_9BACI</name>
<evidence type="ECO:0000256" key="1">
    <source>
        <dbReference type="ARBA" id="ARBA00022555"/>
    </source>
</evidence>
<evidence type="ECO:0000313" key="8">
    <source>
        <dbReference type="Proteomes" id="UP000252100"/>
    </source>
</evidence>
<evidence type="ECO:0000259" key="6">
    <source>
        <dbReference type="Pfam" id="PF05670"/>
    </source>
</evidence>
<reference evidence="7 8" key="1">
    <citation type="journal article" date="2018" name="J. Microbiol.">
        <title>Salicibibacter kimchii gen. nov., sp. nov., a moderately halophilic and alkalitolerant bacterium in the family Bacillaceae, isolated from kimchi.</title>
        <authorList>
            <person name="Jang J.Y."/>
            <person name="Oh Y.J."/>
            <person name="Lim S.K."/>
            <person name="Park H.K."/>
            <person name="Lee C."/>
            <person name="Kim J.Y."/>
            <person name="Lee M.A."/>
            <person name="Choi H.J."/>
        </authorList>
    </citation>
    <scope>NUCLEOTIDE SEQUENCE [LARGE SCALE GENOMIC DNA]</scope>
    <source>
        <strain evidence="7 8">NKC1-1</strain>
    </source>
</reference>
<dbReference type="InterPro" id="IPR008532">
    <property type="entry name" value="NFACT_RNA-bd"/>
</dbReference>
<dbReference type="GO" id="GO:0000049">
    <property type="term" value="F:tRNA binding"/>
    <property type="evidence" value="ECO:0007669"/>
    <property type="project" value="UniProtKB-UniRule"/>
</dbReference>
<dbReference type="Pfam" id="PF05833">
    <property type="entry name" value="NFACT_N"/>
    <property type="match status" value="1"/>
</dbReference>
<dbReference type="KEGG" id="rue:DT065_05030"/>
<evidence type="ECO:0000256" key="5">
    <source>
        <dbReference type="HAMAP-Rule" id="MF_00844"/>
    </source>
</evidence>